<evidence type="ECO:0000313" key="2">
    <source>
        <dbReference type="EMBL" id="SNT33106.1"/>
    </source>
</evidence>
<accession>A0A239LRD2</accession>
<feature type="region of interest" description="Disordered" evidence="1">
    <location>
        <begin position="34"/>
        <end position="109"/>
    </location>
</feature>
<gene>
    <name evidence="2" type="ORF">SAMN05216252_12122</name>
</gene>
<dbReference type="AlphaFoldDB" id="A0A239LRD2"/>
<protein>
    <submittedName>
        <fullName evidence="2">Uncharacterized protein</fullName>
    </submittedName>
</protein>
<dbReference type="OrthoDB" id="4244111at2"/>
<sequence length="220" mass="22544">MNAHPTPRLSGTALTGIATVLAAIGAGLLAMSAPASPTHPAAVSQTAADEPPTVTQNPTVTTPAPSAVRLTGQSRSPQASPARQHAVSTSAPGTGSALPPPGAEPEADPLVQHGLDQARVEGLTPATARHLVALAKAIWTADVTGAGRDRWPGYFTDPVPQAVYTRFRIQAAVADRDTARPKAAVVRLVWAGADPAGTFLDGRTATIRLTKKGASWTPVR</sequence>
<feature type="compositionally biased region" description="Low complexity" evidence="1">
    <location>
        <begin position="51"/>
        <end position="65"/>
    </location>
</feature>
<name>A0A239LRD2_9ACTN</name>
<feature type="compositionally biased region" description="Polar residues" evidence="1">
    <location>
        <begin position="71"/>
        <end position="93"/>
    </location>
</feature>
<proteinExistence type="predicted"/>
<evidence type="ECO:0000313" key="3">
    <source>
        <dbReference type="Proteomes" id="UP000198280"/>
    </source>
</evidence>
<reference evidence="2 3" key="1">
    <citation type="submission" date="2017-06" db="EMBL/GenBank/DDBJ databases">
        <authorList>
            <person name="Kim H.J."/>
            <person name="Triplett B.A."/>
        </authorList>
    </citation>
    <scope>NUCLEOTIDE SEQUENCE [LARGE SCALE GENOMIC DNA]</scope>
    <source>
        <strain evidence="2 3">CGMCC 4.1858</strain>
    </source>
</reference>
<dbReference type="EMBL" id="FZOF01000021">
    <property type="protein sequence ID" value="SNT33106.1"/>
    <property type="molecule type" value="Genomic_DNA"/>
</dbReference>
<organism evidence="2 3">
    <name type="scientific">Actinacidiphila glaucinigra</name>
    <dbReference type="NCBI Taxonomy" id="235986"/>
    <lineage>
        <taxon>Bacteria</taxon>
        <taxon>Bacillati</taxon>
        <taxon>Actinomycetota</taxon>
        <taxon>Actinomycetes</taxon>
        <taxon>Kitasatosporales</taxon>
        <taxon>Streptomycetaceae</taxon>
        <taxon>Actinacidiphila</taxon>
    </lineage>
</organism>
<dbReference type="Proteomes" id="UP000198280">
    <property type="component" value="Unassembled WGS sequence"/>
</dbReference>
<keyword evidence="3" id="KW-1185">Reference proteome</keyword>
<dbReference type="RefSeq" id="WP_143681664.1">
    <property type="nucleotide sequence ID" value="NZ_FZOF01000021.1"/>
</dbReference>
<evidence type="ECO:0000256" key="1">
    <source>
        <dbReference type="SAM" id="MobiDB-lite"/>
    </source>
</evidence>